<evidence type="ECO:0000256" key="6">
    <source>
        <dbReference type="ARBA" id="ARBA00022918"/>
    </source>
</evidence>
<evidence type="ECO:0000256" key="1">
    <source>
        <dbReference type="ARBA" id="ARBA00022679"/>
    </source>
</evidence>
<keyword evidence="2" id="KW-0548">Nucleotidyltransferase</keyword>
<dbReference type="PANTHER" id="PTHR35046">
    <property type="entry name" value="ZINC KNUCKLE (CCHC-TYPE) FAMILY PROTEIN"/>
    <property type="match status" value="1"/>
</dbReference>
<protein>
    <submittedName>
        <fullName evidence="8">Retrovirus-related Pol polyprotein from transposon 17.6</fullName>
    </submittedName>
</protein>
<accession>A0A371GTK2</accession>
<keyword evidence="1" id="KW-0808">Transferase</keyword>
<feature type="domain" description="Reverse transcriptase RNase H-like" evidence="7">
    <location>
        <begin position="66"/>
        <end position="124"/>
    </location>
</feature>
<evidence type="ECO:0000256" key="3">
    <source>
        <dbReference type="ARBA" id="ARBA00022722"/>
    </source>
</evidence>
<evidence type="ECO:0000313" key="9">
    <source>
        <dbReference type="Proteomes" id="UP000257109"/>
    </source>
</evidence>
<dbReference type="SUPFAM" id="SSF56672">
    <property type="entry name" value="DNA/RNA polymerases"/>
    <property type="match status" value="1"/>
</dbReference>
<reference evidence="8" key="1">
    <citation type="submission" date="2018-05" db="EMBL/GenBank/DDBJ databases">
        <title>Draft genome of Mucuna pruriens seed.</title>
        <authorList>
            <person name="Nnadi N.E."/>
            <person name="Vos R."/>
            <person name="Hasami M.H."/>
            <person name="Devisetty U.K."/>
            <person name="Aguiy J.C."/>
        </authorList>
    </citation>
    <scope>NUCLEOTIDE SEQUENCE [LARGE SCALE GENOMIC DNA]</scope>
    <source>
        <strain evidence="8">JCA_2017</strain>
    </source>
</reference>
<dbReference type="AlphaFoldDB" id="A0A371GTK2"/>
<evidence type="ECO:0000313" key="8">
    <source>
        <dbReference type="EMBL" id="RDX93878.1"/>
    </source>
</evidence>
<dbReference type="GO" id="GO:0004519">
    <property type="term" value="F:endonuclease activity"/>
    <property type="evidence" value="ECO:0007669"/>
    <property type="project" value="UniProtKB-KW"/>
</dbReference>
<dbReference type="Pfam" id="PF17917">
    <property type="entry name" value="RT_RNaseH"/>
    <property type="match status" value="1"/>
</dbReference>
<keyword evidence="9" id="KW-1185">Reference proteome</keyword>
<evidence type="ECO:0000259" key="7">
    <source>
        <dbReference type="Pfam" id="PF17917"/>
    </source>
</evidence>
<gene>
    <name evidence="8" type="primary">pol</name>
    <name evidence="8" type="ORF">CR513_23801</name>
</gene>
<evidence type="ECO:0000256" key="5">
    <source>
        <dbReference type="ARBA" id="ARBA00022801"/>
    </source>
</evidence>
<dbReference type="InterPro" id="IPR043502">
    <property type="entry name" value="DNA/RNA_pol_sf"/>
</dbReference>
<keyword evidence="5" id="KW-0378">Hydrolase</keyword>
<evidence type="ECO:0000256" key="4">
    <source>
        <dbReference type="ARBA" id="ARBA00022759"/>
    </source>
</evidence>
<proteinExistence type="predicted"/>
<comment type="caution">
    <text evidence="8">The sequence shown here is derived from an EMBL/GenBank/DDBJ whole genome shotgun (WGS) entry which is preliminary data.</text>
</comment>
<dbReference type="PANTHER" id="PTHR35046:SF9">
    <property type="entry name" value="RNA-DIRECTED DNA POLYMERASE"/>
    <property type="match status" value="1"/>
</dbReference>
<evidence type="ECO:0000256" key="2">
    <source>
        <dbReference type="ARBA" id="ARBA00022695"/>
    </source>
</evidence>
<dbReference type="InterPro" id="IPR043128">
    <property type="entry name" value="Rev_trsase/Diguanyl_cyclase"/>
</dbReference>
<keyword evidence="6" id="KW-0695">RNA-directed DNA polymerase</keyword>
<dbReference type="Gene3D" id="3.30.70.270">
    <property type="match status" value="1"/>
</dbReference>
<name>A0A371GTK2_MUCPR</name>
<dbReference type="InterPro" id="IPR041373">
    <property type="entry name" value="RT_RNaseH"/>
</dbReference>
<dbReference type="GO" id="GO:0003964">
    <property type="term" value="F:RNA-directed DNA polymerase activity"/>
    <property type="evidence" value="ECO:0007669"/>
    <property type="project" value="UniProtKB-KW"/>
</dbReference>
<feature type="non-terminal residue" evidence="8">
    <location>
        <position position="1"/>
    </location>
</feature>
<keyword evidence="4" id="KW-0255">Endonuclease</keyword>
<keyword evidence="3" id="KW-0540">Nuclease</keyword>
<organism evidence="8 9">
    <name type="scientific">Mucuna pruriens</name>
    <name type="common">Velvet bean</name>
    <name type="synonym">Dolichos pruriens</name>
    <dbReference type="NCBI Taxonomy" id="157652"/>
    <lineage>
        <taxon>Eukaryota</taxon>
        <taxon>Viridiplantae</taxon>
        <taxon>Streptophyta</taxon>
        <taxon>Embryophyta</taxon>
        <taxon>Tracheophyta</taxon>
        <taxon>Spermatophyta</taxon>
        <taxon>Magnoliopsida</taxon>
        <taxon>eudicotyledons</taxon>
        <taxon>Gunneridae</taxon>
        <taxon>Pentapetalae</taxon>
        <taxon>rosids</taxon>
        <taxon>fabids</taxon>
        <taxon>Fabales</taxon>
        <taxon>Fabaceae</taxon>
        <taxon>Papilionoideae</taxon>
        <taxon>50 kb inversion clade</taxon>
        <taxon>NPAAA clade</taxon>
        <taxon>indigoferoid/millettioid clade</taxon>
        <taxon>Phaseoleae</taxon>
        <taxon>Mucuna</taxon>
    </lineage>
</organism>
<dbReference type="EMBL" id="QJKJ01004507">
    <property type="protein sequence ID" value="RDX93878.1"/>
    <property type="molecule type" value="Genomic_DNA"/>
</dbReference>
<dbReference type="Proteomes" id="UP000257109">
    <property type="component" value="Unassembled WGS sequence"/>
</dbReference>
<sequence length="127" mass="15054">MRSFVKNFSSIITPLNDLVKKAVVFKWDDVYEITFNLLKDKLTNAPMLCLPNFGKAFEIEYDVLESKPIAYFSEKLSGDTLKYSTYDKELYALVRTLQSWQHYLWPREFIIHFDHQSLKFLKCQGKL</sequence>
<dbReference type="GO" id="GO:0016787">
    <property type="term" value="F:hydrolase activity"/>
    <property type="evidence" value="ECO:0007669"/>
    <property type="project" value="UniProtKB-KW"/>
</dbReference>
<dbReference type="OrthoDB" id="415724at2759"/>
<dbReference type="STRING" id="157652.A0A371GTK2"/>